<dbReference type="EMBL" id="QGEG01000002">
    <property type="protein sequence ID" value="PWL38880.1"/>
    <property type="molecule type" value="Genomic_DNA"/>
</dbReference>
<dbReference type="Pfam" id="PF13460">
    <property type="entry name" value="NAD_binding_10"/>
    <property type="match status" value="1"/>
</dbReference>
<evidence type="ECO:0000313" key="3">
    <source>
        <dbReference type="Proteomes" id="UP000245762"/>
    </source>
</evidence>
<dbReference type="Proteomes" id="UP000245762">
    <property type="component" value="Unassembled WGS sequence"/>
</dbReference>
<gene>
    <name evidence="2" type="ORF">DKG77_11625</name>
</gene>
<dbReference type="PANTHER" id="PTHR43162">
    <property type="match status" value="1"/>
</dbReference>
<dbReference type="InterPro" id="IPR036291">
    <property type="entry name" value="NAD(P)-bd_dom_sf"/>
</dbReference>
<name>A0A316LFL4_9FLAO</name>
<dbReference type="InterPro" id="IPR016040">
    <property type="entry name" value="NAD(P)-bd_dom"/>
</dbReference>
<protein>
    <submittedName>
        <fullName evidence="2">NmrA family transcriptional regulator</fullName>
    </submittedName>
</protein>
<dbReference type="RefSeq" id="WP_109663162.1">
    <property type="nucleotide sequence ID" value="NZ_QGEG01000002.1"/>
</dbReference>
<evidence type="ECO:0000313" key="2">
    <source>
        <dbReference type="EMBL" id="PWL38880.1"/>
    </source>
</evidence>
<sequence>MKNRSNILVIGGTGKTGRKVANRLIEAGHNVRIGSRSANPAFDWENSETWSDSLQGMDKVYITFQPDLAVPGALEKIEELVKQAKYNDIKKLVLLSGKGEREAELCEQVVIHSGIDHTIVRASWFNQNFSESFFLEPILNGFVALPQAEAKVPYVDTDDIADVAVEALLNDEHNGKIYQLTGPTLYTFKEVVQEISNATGRDIAFTPIALPAYKKVMEQQGVPADVIWLIDYLFSEVLGNPKNSEVTNDIEKVLGRKPKDFQQYVQETISTGIWNAKTENMVETGSNK</sequence>
<dbReference type="OrthoDB" id="9780595at2"/>
<accession>A0A316LFL4</accession>
<proteinExistence type="predicted"/>
<dbReference type="Gene3D" id="3.40.50.720">
    <property type="entry name" value="NAD(P)-binding Rossmann-like Domain"/>
    <property type="match status" value="1"/>
</dbReference>
<dbReference type="SUPFAM" id="SSF51735">
    <property type="entry name" value="NAD(P)-binding Rossmann-fold domains"/>
    <property type="match status" value="1"/>
</dbReference>
<organism evidence="2 3">
    <name type="scientific">Flagellimonas aquimarina</name>
    <dbReference type="NCBI Taxonomy" id="2201895"/>
    <lineage>
        <taxon>Bacteria</taxon>
        <taxon>Pseudomonadati</taxon>
        <taxon>Bacteroidota</taxon>
        <taxon>Flavobacteriia</taxon>
        <taxon>Flavobacteriales</taxon>
        <taxon>Flavobacteriaceae</taxon>
        <taxon>Flagellimonas</taxon>
    </lineage>
</organism>
<keyword evidence="3" id="KW-1185">Reference proteome</keyword>
<evidence type="ECO:0000259" key="1">
    <source>
        <dbReference type="Pfam" id="PF13460"/>
    </source>
</evidence>
<feature type="domain" description="NAD(P)-binding" evidence="1">
    <location>
        <begin position="11"/>
        <end position="170"/>
    </location>
</feature>
<dbReference type="AlphaFoldDB" id="A0A316LFL4"/>
<dbReference type="Gene3D" id="3.90.25.10">
    <property type="entry name" value="UDP-galactose 4-epimerase, domain 1"/>
    <property type="match status" value="1"/>
</dbReference>
<reference evidence="2 3" key="1">
    <citation type="submission" date="2018-05" db="EMBL/GenBank/DDBJ databases">
        <title>Complete genome sequence of Flagellimonas aquimarina ECD12 isolated from seaweed Ecklonia cava.</title>
        <authorList>
            <person name="Choi S."/>
            <person name="Seong C."/>
        </authorList>
    </citation>
    <scope>NUCLEOTIDE SEQUENCE [LARGE SCALE GENOMIC DNA]</scope>
    <source>
        <strain evidence="2 3">ECD12</strain>
    </source>
</reference>
<dbReference type="InterPro" id="IPR051604">
    <property type="entry name" value="Ergot_Alk_Oxidoreductase"/>
</dbReference>
<dbReference type="PANTHER" id="PTHR43162:SF1">
    <property type="entry name" value="PRESTALK A DIFFERENTIATION PROTEIN A"/>
    <property type="match status" value="1"/>
</dbReference>
<comment type="caution">
    <text evidence="2">The sequence shown here is derived from an EMBL/GenBank/DDBJ whole genome shotgun (WGS) entry which is preliminary data.</text>
</comment>